<feature type="region of interest" description="Disordered" evidence="2">
    <location>
        <begin position="497"/>
        <end position="536"/>
    </location>
</feature>
<dbReference type="OrthoDB" id="2528184at2759"/>
<dbReference type="PANTHER" id="PTHR48148">
    <property type="entry name" value="KERATINOCYTE PROLINE-RICH PROTEIN"/>
    <property type="match status" value="1"/>
</dbReference>
<organism evidence="3 4">
    <name type="scientific">Pholiota conissans</name>
    <dbReference type="NCBI Taxonomy" id="109636"/>
    <lineage>
        <taxon>Eukaryota</taxon>
        <taxon>Fungi</taxon>
        <taxon>Dikarya</taxon>
        <taxon>Basidiomycota</taxon>
        <taxon>Agaricomycotina</taxon>
        <taxon>Agaricomycetes</taxon>
        <taxon>Agaricomycetidae</taxon>
        <taxon>Agaricales</taxon>
        <taxon>Agaricineae</taxon>
        <taxon>Strophariaceae</taxon>
        <taxon>Pholiota</taxon>
    </lineage>
</organism>
<feature type="compositionally biased region" description="Low complexity" evidence="2">
    <location>
        <begin position="314"/>
        <end position="328"/>
    </location>
</feature>
<feature type="compositionally biased region" description="Acidic residues" evidence="2">
    <location>
        <begin position="760"/>
        <end position="781"/>
    </location>
</feature>
<protein>
    <submittedName>
        <fullName evidence="3">Uncharacterized protein</fullName>
    </submittedName>
</protein>
<feature type="region of interest" description="Disordered" evidence="2">
    <location>
        <begin position="22"/>
        <end position="52"/>
    </location>
</feature>
<feature type="compositionally biased region" description="Polar residues" evidence="2">
    <location>
        <begin position="386"/>
        <end position="403"/>
    </location>
</feature>
<feature type="compositionally biased region" description="Pro residues" evidence="2">
    <location>
        <begin position="1080"/>
        <end position="1089"/>
    </location>
</feature>
<feature type="region of interest" description="Disordered" evidence="2">
    <location>
        <begin position="74"/>
        <end position="128"/>
    </location>
</feature>
<reference evidence="3" key="1">
    <citation type="submission" date="2020-11" db="EMBL/GenBank/DDBJ databases">
        <authorList>
            <consortium name="DOE Joint Genome Institute"/>
            <person name="Ahrendt S."/>
            <person name="Riley R."/>
            <person name="Andreopoulos W."/>
            <person name="Labutti K."/>
            <person name="Pangilinan J."/>
            <person name="Ruiz-Duenas F.J."/>
            <person name="Barrasa J.M."/>
            <person name="Sanchez-Garcia M."/>
            <person name="Camarero S."/>
            <person name="Miyauchi S."/>
            <person name="Serrano A."/>
            <person name="Linde D."/>
            <person name="Babiker R."/>
            <person name="Drula E."/>
            <person name="Ayuso-Fernandez I."/>
            <person name="Pacheco R."/>
            <person name="Padilla G."/>
            <person name="Ferreira P."/>
            <person name="Barriuso J."/>
            <person name="Kellner H."/>
            <person name="Castanera R."/>
            <person name="Alfaro M."/>
            <person name="Ramirez L."/>
            <person name="Pisabarro A.G."/>
            <person name="Kuo A."/>
            <person name="Tritt A."/>
            <person name="Lipzen A."/>
            <person name="He G."/>
            <person name="Yan M."/>
            <person name="Ng V."/>
            <person name="Cullen D."/>
            <person name="Martin F."/>
            <person name="Rosso M.-N."/>
            <person name="Henrissat B."/>
            <person name="Hibbett D."/>
            <person name="Martinez A.T."/>
            <person name="Grigoriev I.V."/>
        </authorList>
    </citation>
    <scope>NUCLEOTIDE SEQUENCE</scope>
    <source>
        <strain evidence="3">CIRM-BRFM 674</strain>
    </source>
</reference>
<dbReference type="PANTHER" id="PTHR48148:SF3">
    <property type="entry name" value="KERATINOCYTE PROLINE-RICH PROTEIN"/>
    <property type="match status" value="1"/>
</dbReference>
<feature type="compositionally biased region" description="Acidic residues" evidence="2">
    <location>
        <begin position="948"/>
        <end position="968"/>
    </location>
</feature>
<keyword evidence="1" id="KW-0175">Coiled coil</keyword>
<feature type="region of interest" description="Disordered" evidence="2">
    <location>
        <begin position="1076"/>
        <end position="1101"/>
    </location>
</feature>
<feature type="compositionally biased region" description="Pro residues" evidence="2">
    <location>
        <begin position="90"/>
        <end position="99"/>
    </location>
</feature>
<feature type="compositionally biased region" description="Polar residues" evidence="2">
    <location>
        <begin position="800"/>
        <end position="812"/>
    </location>
</feature>
<name>A0A9P5Z5L1_9AGAR</name>
<evidence type="ECO:0000313" key="4">
    <source>
        <dbReference type="Proteomes" id="UP000807469"/>
    </source>
</evidence>
<evidence type="ECO:0000313" key="3">
    <source>
        <dbReference type="EMBL" id="KAF9482007.1"/>
    </source>
</evidence>
<feature type="region of interest" description="Disordered" evidence="2">
    <location>
        <begin position="739"/>
        <end position="838"/>
    </location>
</feature>
<gene>
    <name evidence="3" type="ORF">BDN70DRAFT_930413</name>
</gene>
<feature type="compositionally biased region" description="Low complexity" evidence="2">
    <location>
        <begin position="500"/>
        <end position="533"/>
    </location>
</feature>
<keyword evidence="4" id="KW-1185">Reference proteome</keyword>
<evidence type="ECO:0000256" key="2">
    <source>
        <dbReference type="SAM" id="MobiDB-lite"/>
    </source>
</evidence>
<feature type="compositionally biased region" description="Acidic residues" evidence="2">
    <location>
        <begin position="928"/>
        <end position="938"/>
    </location>
</feature>
<feature type="region of interest" description="Disordered" evidence="2">
    <location>
        <begin position="918"/>
        <end position="968"/>
    </location>
</feature>
<evidence type="ECO:0000256" key="1">
    <source>
        <dbReference type="SAM" id="Coils"/>
    </source>
</evidence>
<feature type="region of interest" description="Disordered" evidence="2">
    <location>
        <begin position="439"/>
        <end position="463"/>
    </location>
</feature>
<feature type="compositionally biased region" description="Polar residues" evidence="2">
    <location>
        <begin position="1176"/>
        <end position="1190"/>
    </location>
</feature>
<feature type="region of interest" description="Disordered" evidence="2">
    <location>
        <begin position="252"/>
        <end position="410"/>
    </location>
</feature>
<feature type="coiled-coil region" evidence="1">
    <location>
        <begin position="637"/>
        <end position="671"/>
    </location>
</feature>
<proteinExistence type="predicted"/>
<feature type="compositionally biased region" description="Polar residues" evidence="2">
    <location>
        <begin position="439"/>
        <end position="448"/>
    </location>
</feature>
<comment type="caution">
    <text evidence="3">The sequence shown here is derived from an EMBL/GenBank/DDBJ whole genome shotgun (WGS) entry which is preliminary data.</text>
</comment>
<accession>A0A9P5Z5L1</accession>
<feature type="compositionally biased region" description="Polar residues" evidence="2">
    <location>
        <begin position="329"/>
        <end position="340"/>
    </location>
</feature>
<dbReference type="Proteomes" id="UP000807469">
    <property type="component" value="Unassembled WGS sequence"/>
</dbReference>
<feature type="region of interest" description="Disordered" evidence="2">
    <location>
        <begin position="1172"/>
        <end position="1191"/>
    </location>
</feature>
<sequence>MHSTLISSDDAAARNRFENFKLGNGLPATAPIGVSKHGHSRSHSRNLSISSSFSFPPSKATTLHDTSHFSLPLSNANLNGGSTTPSLSPTIPPPCPSPTSPNLLPASKRNSHHRRRSSVSTRHESAEMMGVALPDLPLSTSDDNINLGEKDSIRRRALWALEGKPDVSFNKVEIPDISTPDMEKIMFDFSSKASSTPSYGNGLNAIMGSKRDSFKLLGTSSSAKDQLHTLVEEEEEEEESINVVKEEAAVLPSPASSIKENVPPSLPTTPVLAITKPTPSKPRPSNLNLRPLSLTPDNLIIAPNFPSPSPTPSPRSGLRSLSLTPSSSIDESSTNGNSHTKQARRTSLVISPTPTSKRPVLNLALEQLEKSSATSTCDEDSKSTRRSSISYKRSSHGSITTNIAGLPTPEMTPTFGRRYSNVSASERESISSFSFTALRGNSTNSATTGDDDFFPSPPTQTRPLSASEQHFLFKSHNALLARITDLERALMMRRRESGGAYSSASSRPISAASSRSSVDGPASGLASPASSSEPSDEMLRLIADLKAERDELKRDADGWRTRVSDMETQLGVLAKRVENERREAWVARSRVGLLEVEKGVLSKKLEAVEELNKLRQEEHTMQRARWEEERTRIIGNEDASRKKVGELEAELDRVRKELEVERLMKNALIKEHAAKAHVQKEKEIDPLATPTPRSFEAYTRPISAKTHGLGFASLDSESSITDVELDSFDDNNRFAFKLGSVQEESETESERGAYTNSEDTSYDDEEESGLAGYEDEDENDTDMSLQSSSSFDSEEDLPRTVTNVKQEANSINAALPPSPTTPTPNQVFTPPRPSGHERRATLSKTWTFPFGAVPSVAEVRNAQMEDDDEQDRFFGCLDDGGDVAGSVPSSPSAYSYEKSKGAFARGFKFAPEDDNASFFVPGIGFPSGDDDEEEEQEQEQERRLSVVAEEEEEREAVEEDNDSFTDYEEEDDSEMFGDIGGIRITFTPPQEEEPREERAQIVVTSPTKRTSPPPTLPALDFGLSSDDGDDDDETLERCVIPFSFGRSLLEEMQPSPPPSPLPVVAALPVPTPMETLQTVTPPPSVPRAPSPAVMVSARPPSPSMIPRPASPLNNSVASSIPRAIVSSKPAAAAVCTPSKPPAAPARAMALAMSPTTSFITPPTKRGGALPSFIPTPVSSPSPIRTASTGASRLKSAIPTSTFIRQPTRKPLLPTTMNKAGNATSASANVLPMTPPQTQSQTSSSYANCRSILASSSTTPASTISSSSSFYNIFDLSGAGNDAAHAASSAQMKSVDLSHDHTFSDASVGSVDSVQRQAGYALSSIVTSPFKSLTNFMPHTWATPMPAATIPPSADTGDVHQSTPAAKVGGYVSREKQLRKLQTRMNVEGVVPMINSVNLGCKSCNGALVRI</sequence>
<dbReference type="EMBL" id="MU155171">
    <property type="protein sequence ID" value="KAF9482007.1"/>
    <property type="molecule type" value="Genomic_DNA"/>
</dbReference>